<comment type="subcellular location">
    <subcellularLocation>
        <location evidence="1">Nucleus</location>
    </subcellularLocation>
</comment>
<feature type="compositionally biased region" description="Basic and acidic residues" evidence="5">
    <location>
        <begin position="550"/>
        <end position="563"/>
    </location>
</feature>
<feature type="region of interest" description="Disordered" evidence="5">
    <location>
        <begin position="437"/>
        <end position="493"/>
    </location>
</feature>
<feature type="compositionally biased region" description="Low complexity" evidence="5">
    <location>
        <begin position="440"/>
        <end position="463"/>
    </location>
</feature>
<feature type="region of interest" description="Disordered" evidence="5">
    <location>
        <begin position="177"/>
        <end position="236"/>
    </location>
</feature>
<feature type="region of interest" description="Disordered" evidence="5">
    <location>
        <begin position="356"/>
        <end position="386"/>
    </location>
</feature>
<feature type="region of interest" description="Disordered" evidence="5">
    <location>
        <begin position="1034"/>
        <end position="1053"/>
    </location>
</feature>
<dbReference type="Proteomes" id="UP000077684">
    <property type="component" value="Unassembled WGS sequence"/>
</dbReference>
<feature type="region of interest" description="Disordered" evidence="5">
    <location>
        <begin position="537"/>
        <end position="570"/>
    </location>
</feature>
<feature type="region of interest" description="Disordered" evidence="5">
    <location>
        <begin position="1188"/>
        <end position="1231"/>
    </location>
</feature>
<organism evidence="7 8">
    <name type="scientific">Tilletia controversa</name>
    <name type="common">dwarf bunt fungus</name>
    <dbReference type="NCBI Taxonomy" id="13291"/>
    <lineage>
        <taxon>Eukaryota</taxon>
        <taxon>Fungi</taxon>
        <taxon>Dikarya</taxon>
        <taxon>Basidiomycota</taxon>
        <taxon>Ustilaginomycotina</taxon>
        <taxon>Exobasidiomycetes</taxon>
        <taxon>Tilletiales</taxon>
        <taxon>Tilletiaceae</taxon>
        <taxon>Tilletia</taxon>
    </lineage>
</organism>
<feature type="compositionally biased region" description="Basic and acidic residues" evidence="5">
    <location>
        <begin position="464"/>
        <end position="478"/>
    </location>
</feature>
<dbReference type="PANTHER" id="PTHR46910:SF3">
    <property type="entry name" value="HALOTOLERANCE PROTEIN 9-RELATED"/>
    <property type="match status" value="1"/>
</dbReference>
<dbReference type="GO" id="GO:0000981">
    <property type="term" value="F:DNA-binding transcription factor activity, RNA polymerase II-specific"/>
    <property type="evidence" value="ECO:0007669"/>
    <property type="project" value="InterPro"/>
</dbReference>
<dbReference type="PANTHER" id="PTHR46910">
    <property type="entry name" value="TRANSCRIPTION FACTOR PDR1"/>
    <property type="match status" value="1"/>
</dbReference>
<protein>
    <recommendedName>
        <fullName evidence="6">Zn(2)-C6 fungal-type domain-containing protein</fullName>
    </recommendedName>
</protein>
<dbReference type="PROSITE" id="PS00463">
    <property type="entry name" value="ZN2_CY6_FUNGAL_1"/>
    <property type="match status" value="1"/>
</dbReference>
<feature type="compositionally biased region" description="Gly residues" evidence="5">
    <location>
        <begin position="1111"/>
        <end position="1120"/>
    </location>
</feature>
<evidence type="ECO:0000256" key="1">
    <source>
        <dbReference type="ARBA" id="ARBA00004123"/>
    </source>
</evidence>
<feature type="compositionally biased region" description="Polar residues" evidence="5">
    <location>
        <begin position="1096"/>
        <end position="1110"/>
    </location>
</feature>
<dbReference type="GO" id="GO:0008270">
    <property type="term" value="F:zinc ion binding"/>
    <property type="evidence" value="ECO:0007669"/>
    <property type="project" value="InterPro"/>
</dbReference>
<feature type="region of interest" description="Disordered" evidence="5">
    <location>
        <begin position="1"/>
        <end position="32"/>
    </location>
</feature>
<feature type="compositionally biased region" description="Acidic residues" evidence="5">
    <location>
        <begin position="479"/>
        <end position="493"/>
    </location>
</feature>
<feature type="domain" description="Zn(2)-C6 fungal-type" evidence="6">
    <location>
        <begin position="34"/>
        <end position="63"/>
    </location>
</feature>
<dbReference type="InterPro" id="IPR001138">
    <property type="entry name" value="Zn2Cys6_DnaBD"/>
</dbReference>
<evidence type="ECO:0000313" key="8">
    <source>
        <dbReference type="Proteomes" id="UP000077684"/>
    </source>
</evidence>
<dbReference type="AlphaFoldDB" id="A0A8X7N0R2"/>
<keyword evidence="8" id="KW-1185">Reference proteome</keyword>
<evidence type="ECO:0000256" key="5">
    <source>
        <dbReference type="SAM" id="MobiDB-lite"/>
    </source>
</evidence>
<dbReference type="SMART" id="SM00066">
    <property type="entry name" value="GAL4"/>
    <property type="match status" value="1"/>
</dbReference>
<feature type="compositionally biased region" description="Polar residues" evidence="5">
    <location>
        <begin position="359"/>
        <end position="368"/>
    </location>
</feature>
<evidence type="ECO:0000256" key="4">
    <source>
        <dbReference type="ARBA" id="ARBA00023242"/>
    </source>
</evidence>
<sequence length="1276" mass="136434">MVGPIRATGPPDPLPPSSAASTSASASFTPRRASCEFCRRRKIRCDGQDPCAACTQRKIVCVFKVESPKGRPRRSSRRSIGSSNLRESISAMDTSPDSHLSISTRPQPHLSSGFYIGAIARPAVPHSQVSKTDHNFDIHPEDIATPFWVQLGGRQGTVAAALQDMWGRYFGPRDASGAAHQPASSFLNPAASENLGTVPSDHARSASSQADDGPSVQANQGQAHSESRKGTPFPQTISDIENDEFHWVADFDDSIQLMIQGMVELSCNVYGQLGCSWIGKPFFFVHMMQLDPTQRMFDEESEPGGSNGAINPLDEMSLDRMLSMIEIFFAHHFLAALFSKSMIIDQCREYKLGRRDANNEGSSAADSNEQQQQERRQKQNLPPPSPLLLTTIIAEAIPDSIEDEEDELVVDAARRLRTRLLLYAESLMYKAPIEPVTVGSHSASSPRTSLSSASSSPSSSASTREARTQERMQRSAGEEKEEEEEEDGEDEDALYDLSTIQALVLIGARELCEGTSPRKAACYIGVVARMLSHMRAKERAARLKPGSRGKGKEKEKEGARMDEAQSSPGTTYRAVNEEIRINVEWFITATSAWFFCQLERPLGSLLPPASILRFPPLRICRSASLQMDKRRLHITSLRRQAQLVEQLWTCATVTVTVCLTHDLHPSNQDAKKSSQGGGPAGDGQTWQEDRLRNPLHQLGRTKVNMLELCERIQHYLDDYLRDMEKNKAPPSALAFLEASFMSIYLHTLFPTMTEADINWNTGLYFRHNTFDLYLAATKRILAALEPWASTSRTSLSQEMFSRRYGGVQKQLANIFVLALDACQRGLTVIVEYLNTETAFGEGTHDGQGHEHGQAERRGSGTKRGEEGAPAQTASGWLMPTRAVLLYISAKAQIETLLEVAEQAQLASGSAFVRVAIHARRVEEGYTLCICQIRQGMQARTSAPRARGASSATATAAAAAAAATAAAAARPTAPEMQMSSAEPSTSSVVSTTATGSVPFGFLMDGHLGGLTAPSMDSAGQVTGMSHLDGVLSSQAGMGMGGGSGSSSSPGGPFSIAGLLAPTGAGPVGGIGPGAGATSGSFLSPPLVGMAPPLGMGTTMTDHNAASDSAFTTGGGGGGGSGDAPQPFAPGDDPLSSLWWNQQASALPLSLPTVTGPALVDAASQCSYSSGWPTTSFSAGPGLATYPGGAMMPPVDASGSGGMPSTTPEDSNSSNNNNNNNDNMNLNVNENNQNATNIDGMVSMDTSVWGTATIPDSWLAATFYDNMEALRMSGWNLA</sequence>
<feature type="region of interest" description="Disordered" evidence="5">
    <location>
        <begin position="67"/>
        <end position="106"/>
    </location>
</feature>
<keyword evidence="3" id="KW-0238">DNA-binding</keyword>
<dbReference type="GO" id="GO:0003677">
    <property type="term" value="F:DNA binding"/>
    <property type="evidence" value="ECO:0007669"/>
    <property type="project" value="UniProtKB-KW"/>
</dbReference>
<dbReference type="PROSITE" id="PS50048">
    <property type="entry name" value="ZN2_CY6_FUNGAL_2"/>
    <property type="match status" value="1"/>
</dbReference>
<dbReference type="Gene3D" id="4.10.240.10">
    <property type="entry name" value="Zn(2)-C6 fungal-type DNA-binding domain"/>
    <property type="match status" value="1"/>
</dbReference>
<dbReference type="InterPro" id="IPR050987">
    <property type="entry name" value="AtrR-like"/>
</dbReference>
<feature type="compositionally biased region" description="Basic and acidic residues" evidence="5">
    <location>
        <begin position="842"/>
        <end position="866"/>
    </location>
</feature>
<dbReference type="InterPro" id="IPR036864">
    <property type="entry name" value="Zn2-C6_fun-type_DNA-bd_sf"/>
</dbReference>
<dbReference type="EMBL" id="LWDE02000054">
    <property type="protein sequence ID" value="KAE8254372.1"/>
    <property type="molecule type" value="Genomic_DNA"/>
</dbReference>
<feature type="region of interest" description="Disordered" evidence="5">
    <location>
        <begin position="1091"/>
        <end position="1135"/>
    </location>
</feature>
<accession>A0A8X7N0R2</accession>
<feature type="region of interest" description="Disordered" evidence="5">
    <location>
        <begin position="666"/>
        <end position="691"/>
    </location>
</feature>
<dbReference type="SUPFAM" id="SSF57701">
    <property type="entry name" value="Zn2/Cys6 DNA-binding domain"/>
    <property type="match status" value="1"/>
</dbReference>
<feature type="region of interest" description="Disordered" evidence="5">
    <location>
        <begin position="840"/>
        <end position="872"/>
    </location>
</feature>
<proteinExistence type="predicted"/>
<gene>
    <name evidence="7" type="ORF">A4X06_0g930</name>
</gene>
<dbReference type="CDD" id="cd00067">
    <property type="entry name" value="GAL4"/>
    <property type="match status" value="1"/>
</dbReference>
<evidence type="ECO:0000313" key="7">
    <source>
        <dbReference type="EMBL" id="KAE8254372.1"/>
    </source>
</evidence>
<reference evidence="7" key="1">
    <citation type="submission" date="2016-04" db="EMBL/GenBank/DDBJ databases">
        <authorList>
            <person name="Nguyen H.D."/>
            <person name="Samba Siva P."/>
            <person name="Cullis J."/>
            <person name="Levesque C.A."/>
            <person name="Hambleton S."/>
        </authorList>
    </citation>
    <scope>NUCLEOTIDE SEQUENCE</scope>
    <source>
        <strain evidence="7">DAOMC 236426</strain>
    </source>
</reference>
<evidence type="ECO:0000256" key="3">
    <source>
        <dbReference type="ARBA" id="ARBA00023125"/>
    </source>
</evidence>
<comment type="caution">
    <text evidence="7">The sequence shown here is derived from an EMBL/GenBank/DDBJ whole genome shotgun (WGS) entry which is preliminary data.</text>
</comment>
<feature type="compositionally biased region" description="Low complexity" evidence="5">
    <location>
        <begin position="1044"/>
        <end position="1053"/>
    </location>
</feature>
<evidence type="ECO:0000259" key="6">
    <source>
        <dbReference type="PROSITE" id="PS50048"/>
    </source>
</evidence>
<dbReference type="Pfam" id="PF00172">
    <property type="entry name" value="Zn_clus"/>
    <property type="match status" value="1"/>
</dbReference>
<reference evidence="7" key="2">
    <citation type="journal article" date="2019" name="IMA Fungus">
        <title>Genome sequencing and comparison of five Tilletia species to identify candidate genes for the detection of regulated species infecting wheat.</title>
        <authorList>
            <person name="Nguyen H.D.T."/>
            <person name="Sultana T."/>
            <person name="Kesanakurti P."/>
            <person name="Hambleton S."/>
        </authorList>
    </citation>
    <scope>NUCLEOTIDE SEQUENCE</scope>
    <source>
        <strain evidence="7">DAOMC 236426</strain>
    </source>
</reference>
<keyword evidence="2" id="KW-0479">Metal-binding</keyword>
<feature type="compositionally biased region" description="Low complexity" evidence="5">
    <location>
        <begin position="17"/>
        <end position="32"/>
    </location>
</feature>
<feature type="compositionally biased region" description="Low complexity" evidence="5">
    <location>
        <begin position="1209"/>
        <end position="1231"/>
    </location>
</feature>
<name>A0A8X7N0R2_9BASI</name>
<evidence type="ECO:0000256" key="2">
    <source>
        <dbReference type="ARBA" id="ARBA00022723"/>
    </source>
</evidence>
<feature type="compositionally biased region" description="Polar residues" evidence="5">
    <location>
        <begin position="205"/>
        <end position="224"/>
    </location>
</feature>
<feature type="compositionally biased region" description="Polar residues" evidence="5">
    <location>
        <begin position="84"/>
        <end position="106"/>
    </location>
</feature>
<keyword evidence="4" id="KW-0539">Nucleus</keyword>
<dbReference type="GO" id="GO:0005634">
    <property type="term" value="C:nucleus"/>
    <property type="evidence" value="ECO:0007669"/>
    <property type="project" value="UniProtKB-SubCell"/>
</dbReference>